<dbReference type="PANTHER" id="PTHR30034:SF6">
    <property type="entry name" value="YOP PROTEINS TRANSLOCATION PROTEIN Q"/>
    <property type="match status" value="1"/>
</dbReference>
<dbReference type="Pfam" id="PF01052">
    <property type="entry name" value="FliMN_C"/>
    <property type="match status" value="1"/>
</dbReference>
<feature type="domain" description="Flagellar motor switch protein FliN-like C-terminal" evidence="1">
    <location>
        <begin position="219"/>
        <end position="288"/>
    </location>
</feature>
<protein>
    <submittedName>
        <fullName evidence="2">Flagellar motor switch protein FliN</fullName>
    </submittedName>
</protein>
<dbReference type="AlphaFoldDB" id="A0A5C5W9W8"/>
<keyword evidence="2" id="KW-0969">Cilium</keyword>
<name>A0A5C5W9W8_9BACT</name>
<evidence type="ECO:0000313" key="3">
    <source>
        <dbReference type="Proteomes" id="UP000318995"/>
    </source>
</evidence>
<keyword evidence="3" id="KW-1185">Reference proteome</keyword>
<evidence type="ECO:0000259" key="1">
    <source>
        <dbReference type="Pfam" id="PF01052"/>
    </source>
</evidence>
<evidence type="ECO:0000313" key="2">
    <source>
        <dbReference type="EMBL" id="TWT47404.1"/>
    </source>
</evidence>
<dbReference type="GO" id="GO:0071978">
    <property type="term" value="P:bacterial-type flagellum-dependent swarming motility"/>
    <property type="evidence" value="ECO:0007669"/>
    <property type="project" value="TreeGrafter"/>
</dbReference>
<gene>
    <name evidence="2" type="primary">fliN_1</name>
    <name evidence="2" type="ORF">Pla111_10180</name>
</gene>
<dbReference type="RefSeq" id="WP_146571993.1">
    <property type="nucleotide sequence ID" value="NZ_SJPH01000002.1"/>
</dbReference>
<dbReference type="SUPFAM" id="SSF101801">
    <property type="entry name" value="Surface presentation of antigens (SPOA)"/>
    <property type="match status" value="1"/>
</dbReference>
<dbReference type="OrthoDB" id="278219at2"/>
<dbReference type="EMBL" id="SJPH01000002">
    <property type="protein sequence ID" value="TWT47404.1"/>
    <property type="molecule type" value="Genomic_DNA"/>
</dbReference>
<accession>A0A5C5W9W8</accession>
<dbReference type="InterPro" id="IPR036429">
    <property type="entry name" value="SpoA-like_sf"/>
</dbReference>
<dbReference type="Gene3D" id="2.30.330.10">
    <property type="entry name" value="SpoA-like"/>
    <property type="match status" value="1"/>
</dbReference>
<keyword evidence="2" id="KW-0282">Flagellum</keyword>
<dbReference type="Proteomes" id="UP000318995">
    <property type="component" value="Unassembled WGS sequence"/>
</dbReference>
<dbReference type="InterPro" id="IPR001543">
    <property type="entry name" value="FliN-like_C"/>
</dbReference>
<reference evidence="2 3" key="1">
    <citation type="submission" date="2019-02" db="EMBL/GenBank/DDBJ databases">
        <title>Deep-cultivation of Planctomycetes and their phenomic and genomic characterization uncovers novel biology.</title>
        <authorList>
            <person name="Wiegand S."/>
            <person name="Jogler M."/>
            <person name="Boedeker C."/>
            <person name="Pinto D."/>
            <person name="Vollmers J."/>
            <person name="Rivas-Marin E."/>
            <person name="Kohn T."/>
            <person name="Peeters S.H."/>
            <person name="Heuer A."/>
            <person name="Rast P."/>
            <person name="Oberbeckmann S."/>
            <person name="Bunk B."/>
            <person name="Jeske O."/>
            <person name="Meyerdierks A."/>
            <person name="Storesund J.E."/>
            <person name="Kallscheuer N."/>
            <person name="Luecker S."/>
            <person name="Lage O.M."/>
            <person name="Pohl T."/>
            <person name="Merkel B.J."/>
            <person name="Hornburger P."/>
            <person name="Mueller R.-W."/>
            <person name="Bruemmer F."/>
            <person name="Labrenz M."/>
            <person name="Spormann A.M."/>
            <person name="Op Den Camp H."/>
            <person name="Overmann J."/>
            <person name="Amann R."/>
            <person name="Jetten M.S.M."/>
            <person name="Mascher T."/>
            <person name="Medema M.H."/>
            <person name="Devos D.P."/>
            <person name="Kaster A.-K."/>
            <person name="Ovreas L."/>
            <person name="Rohde M."/>
            <person name="Galperin M.Y."/>
            <person name="Jogler C."/>
        </authorList>
    </citation>
    <scope>NUCLEOTIDE SEQUENCE [LARGE SCALE GENOMIC DNA]</scope>
    <source>
        <strain evidence="2 3">Pla111</strain>
    </source>
</reference>
<organism evidence="2 3">
    <name type="scientific">Botrimarina hoheduenensis</name>
    <dbReference type="NCBI Taxonomy" id="2528000"/>
    <lineage>
        <taxon>Bacteria</taxon>
        <taxon>Pseudomonadati</taxon>
        <taxon>Planctomycetota</taxon>
        <taxon>Planctomycetia</taxon>
        <taxon>Pirellulales</taxon>
        <taxon>Lacipirellulaceae</taxon>
        <taxon>Botrimarina</taxon>
    </lineage>
</organism>
<proteinExistence type="predicted"/>
<sequence length="306" mass="31867">MSDLDASLAPQISAACGANAGDIAEAVGRALDAEVVAKPGTPADPAAVACSGAGLAVLMTFGERSLVATLSADSGLLPDWVAKPDPTGESKLSTLAQELSMLVVPDDLMADDFRASWLEDLPAAIERAQPAADAIALPIELAAGENLGTLRLLWPVTAGTELFAKSDAAQTEPPSQAEMPTPAAEARGTRAEQPATAHVLRGLPLPSDYRDLPPNVVSLLQINAPVWATLASKKVKVADIIEIGPGSILTFDKSCDSLIEISVAGQPVAEGEAVKVGERFGVRLRRMILPSERFRAMLPPKNERSA</sequence>
<dbReference type="GO" id="GO:0050918">
    <property type="term" value="P:positive chemotaxis"/>
    <property type="evidence" value="ECO:0007669"/>
    <property type="project" value="TreeGrafter"/>
</dbReference>
<dbReference type="PANTHER" id="PTHR30034">
    <property type="entry name" value="FLAGELLAR MOTOR SWITCH PROTEIN FLIM"/>
    <property type="match status" value="1"/>
</dbReference>
<keyword evidence="2" id="KW-0966">Cell projection</keyword>
<comment type="caution">
    <text evidence="2">The sequence shown here is derived from an EMBL/GenBank/DDBJ whole genome shotgun (WGS) entry which is preliminary data.</text>
</comment>